<protein>
    <submittedName>
        <fullName evidence="2">GNAT family N-acetyltransferase</fullName>
    </submittedName>
</protein>
<accession>A0AAU8A6S3</accession>
<dbReference type="RefSeq" id="WP_353423048.1">
    <property type="nucleotide sequence ID" value="NZ_CP117826.1"/>
</dbReference>
<proteinExistence type="predicted"/>
<dbReference type="Gene3D" id="3.40.630.30">
    <property type="match status" value="1"/>
</dbReference>
<dbReference type="PROSITE" id="PS51186">
    <property type="entry name" value="GNAT"/>
    <property type="match status" value="1"/>
</dbReference>
<dbReference type="AlphaFoldDB" id="A0AAU8A6S3"/>
<dbReference type="SUPFAM" id="SSF55729">
    <property type="entry name" value="Acyl-CoA N-acyltransferases (Nat)"/>
    <property type="match status" value="1"/>
</dbReference>
<reference evidence="2" key="1">
    <citation type="submission" date="2023-02" db="EMBL/GenBank/DDBJ databases">
        <title>Gut commensal Christensenella minuta modulates host metabolism via a new class of secondary bile acids.</title>
        <authorList>
            <person name="Liu C."/>
        </authorList>
    </citation>
    <scope>NUCLEOTIDE SEQUENCE</scope>
    <source>
        <strain evidence="2">CA70</strain>
    </source>
</reference>
<organism evidence="2">
    <name type="scientific">Christensenella massiliensis</name>
    <dbReference type="NCBI Taxonomy" id="1805714"/>
    <lineage>
        <taxon>Bacteria</taxon>
        <taxon>Bacillati</taxon>
        <taxon>Bacillota</taxon>
        <taxon>Clostridia</taxon>
        <taxon>Christensenellales</taxon>
        <taxon>Christensenellaceae</taxon>
        <taxon>Christensenella</taxon>
    </lineage>
</organism>
<dbReference type="Pfam" id="PF13420">
    <property type="entry name" value="Acetyltransf_4"/>
    <property type="match status" value="1"/>
</dbReference>
<sequence>MELRLAQTADSPLLRDLYAQYTDTAVTFEYLPAAEEFTRRIADTLISYPFLVCEDAGRAVGYAYAHRQMERAAYGWNAVLSVYVDQRFTSRGIGTRLYSALLALLQLQGVVNVYGGVTLPNEKSERLHEKMGFRLLGVYHKTGYKCGSWHDVAWFEKKLCTLPESPAPFIPFSCLPKENVLRVLRTQDQL</sequence>
<dbReference type="EMBL" id="CP117826">
    <property type="protein sequence ID" value="XCC61649.1"/>
    <property type="molecule type" value="Genomic_DNA"/>
</dbReference>
<evidence type="ECO:0000259" key="1">
    <source>
        <dbReference type="PROSITE" id="PS51186"/>
    </source>
</evidence>
<dbReference type="CDD" id="cd04301">
    <property type="entry name" value="NAT_SF"/>
    <property type="match status" value="1"/>
</dbReference>
<dbReference type="InterPro" id="IPR000182">
    <property type="entry name" value="GNAT_dom"/>
</dbReference>
<dbReference type="GO" id="GO:0016747">
    <property type="term" value="F:acyltransferase activity, transferring groups other than amino-acyl groups"/>
    <property type="evidence" value="ECO:0007669"/>
    <property type="project" value="InterPro"/>
</dbReference>
<dbReference type="PANTHER" id="PTHR43072">
    <property type="entry name" value="N-ACETYLTRANSFERASE"/>
    <property type="match status" value="1"/>
</dbReference>
<dbReference type="PANTHER" id="PTHR43072:SF8">
    <property type="entry name" value="ACYLTRANSFERASE FABY-RELATED"/>
    <property type="match status" value="1"/>
</dbReference>
<evidence type="ECO:0000313" key="2">
    <source>
        <dbReference type="EMBL" id="XCC61649.1"/>
    </source>
</evidence>
<feature type="domain" description="N-acetyltransferase" evidence="1">
    <location>
        <begin position="1"/>
        <end position="161"/>
    </location>
</feature>
<name>A0AAU8A6S3_9FIRM</name>
<gene>
    <name evidence="2" type="ORF">PUP29_08940</name>
</gene>
<dbReference type="InterPro" id="IPR016181">
    <property type="entry name" value="Acyl_CoA_acyltransferase"/>
</dbReference>